<evidence type="ECO:0000313" key="2">
    <source>
        <dbReference type="EMBL" id="ARI79740.1"/>
    </source>
</evidence>
<accession>A0AB33BEL1</accession>
<protein>
    <recommendedName>
        <fullName evidence="4">Peptidase S1 and S6 chymotrypsin/Hap</fullName>
    </recommendedName>
</protein>
<name>A0AB33BEL1_MICA7</name>
<dbReference type="PANTHER" id="PTHR43019">
    <property type="entry name" value="SERINE ENDOPROTEASE DEGS"/>
    <property type="match status" value="1"/>
</dbReference>
<dbReference type="InterPro" id="IPR043504">
    <property type="entry name" value="Peptidase_S1_PA_chymotrypsin"/>
</dbReference>
<proteinExistence type="predicted"/>
<dbReference type="Proteomes" id="UP000192439">
    <property type="component" value="Chromosome"/>
</dbReference>
<sequence>MRWRTVIVVACMGSSSIFIPFGLLNGGVSIPSRDSKISLLGLSWQAAGLSLISEQLPKQAQSITVRILSREVIGSGFLVNWQGTVYTVLTNAHVLRSGTPPYHIQTSDGHVYLANLFQSVSFKGNDLALLQFRSFKVVYKVASFGDPAIVGEEVFAAGFPLSVESSTRPISPSITDYNTGFVFTSGKVTQILSKPLKGGYQIGYTNVIEKGMSGGPLFNHRGEVIAINGMHAEPLWDIPYEFTDNSEATPDQHKKMSQYSWGIPIETFKQLGLPALRTHKQ</sequence>
<evidence type="ECO:0008006" key="4">
    <source>
        <dbReference type="Google" id="ProtNLM"/>
    </source>
</evidence>
<evidence type="ECO:0000313" key="3">
    <source>
        <dbReference type="Proteomes" id="UP000192439"/>
    </source>
</evidence>
<keyword evidence="1" id="KW-0472">Membrane</keyword>
<dbReference type="EMBL" id="CP020771">
    <property type="protein sequence ID" value="ARI79740.1"/>
    <property type="molecule type" value="Genomic_DNA"/>
</dbReference>
<dbReference type="PANTHER" id="PTHR43019:SF23">
    <property type="entry name" value="PROTEASE DO-LIKE 5, CHLOROPLASTIC"/>
    <property type="match status" value="1"/>
</dbReference>
<dbReference type="InterPro" id="IPR009003">
    <property type="entry name" value="Peptidase_S1_PA"/>
</dbReference>
<dbReference type="Pfam" id="PF13365">
    <property type="entry name" value="Trypsin_2"/>
    <property type="match status" value="1"/>
</dbReference>
<organism evidence="2 3">
    <name type="scientific">Microcystis aeruginosa PCC 7806SL</name>
    <dbReference type="NCBI Taxonomy" id="1903187"/>
    <lineage>
        <taxon>Bacteria</taxon>
        <taxon>Bacillati</taxon>
        <taxon>Cyanobacteriota</taxon>
        <taxon>Cyanophyceae</taxon>
        <taxon>Oscillatoriophycideae</taxon>
        <taxon>Chroococcales</taxon>
        <taxon>Microcystaceae</taxon>
        <taxon>Microcystis</taxon>
    </lineage>
</organism>
<evidence type="ECO:0000256" key="1">
    <source>
        <dbReference type="SAM" id="Phobius"/>
    </source>
</evidence>
<feature type="transmembrane region" description="Helical" evidence="1">
    <location>
        <begin position="6"/>
        <end position="28"/>
    </location>
</feature>
<dbReference type="AlphaFoldDB" id="A0AB33BEL1"/>
<keyword evidence="1" id="KW-1133">Transmembrane helix</keyword>
<gene>
    <name evidence="2" type="ORF">BH695_0459</name>
</gene>
<keyword evidence="1" id="KW-0812">Transmembrane</keyword>
<dbReference type="SUPFAM" id="SSF50494">
    <property type="entry name" value="Trypsin-like serine proteases"/>
    <property type="match status" value="1"/>
</dbReference>
<reference evidence="2 3" key="1">
    <citation type="journal article" date="2018" name="Harmful Algae">
        <title>The highly heterogeneous methylated genomes and diverse restriction-modification systems of bloom-forming Microcystis.</title>
        <authorList>
            <person name="Zhao L."/>
            <person name="Song Y."/>
            <person name="Li L."/>
            <person name="Gan N."/>
            <person name="Brand J.J."/>
            <person name="Song L."/>
        </authorList>
    </citation>
    <scope>NUCLEOTIDE SEQUENCE [LARGE SCALE GENOMIC DNA]</scope>
    <source>
        <strain evidence="2 3">PCC 7806SL</strain>
    </source>
</reference>
<keyword evidence="3" id="KW-1185">Reference proteome</keyword>
<dbReference type="Gene3D" id="2.40.10.10">
    <property type="entry name" value="Trypsin-like serine proteases"/>
    <property type="match status" value="2"/>
</dbReference>